<evidence type="ECO:0008006" key="6">
    <source>
        <dbReference type="Google" id="ProtNLM"/>
    </source>
</evidence>
<dbReference type="EMBL" id="BMZB01000001">
    <property type="protein sequence ID" value="GGZ19926.1"/>
    <property type="molecule type" value="Genomic_DNA"/>
</dbReference>
<evidence type="ECO:0000256" key="2">
    <source>
        <dbReference type="SAM" id="MobiDB-lite"/>
    </source>
</evidence>
<keyword evidence="3" id="KW-1133">Transmembrane helix</keyword>
<dbReference type="RefSeq" id="WP_189484390.1">
    <property type="nucleotide sequence ID" value="NZ_BMZB01000001.1"/>
</dbReference>
<accession>A0A918PQY1</accession>
<proteinExistence type="predicted"/>
<keyword evidence="3" id="KW-0472">Membrane</keyword>
<keyword evidence="3" id="KW-0812">Transmembrane</keyword>
<protein>
    <recommendedName>
        <fullName evidence="6">Inner membrane protein</fullName>
    </recommendedName>
</protein>
<sequence length="324" mass="33914">MTDPDTIPVDTLPPSGPDAANQNSRAVLKEKWARTPLMIAIAIPLLFIVAAFVFMGLGIFKDVGGKSAPATDVQTQAAIAELRAQVQALKAPAPAANPTTLQTTTPTLDAPAAPVYSDPSALARLSQRIDELEARQREVTSAAAAVEAATALQLAARSAQPFSGQLTAAERTLTDPAPLAALRPHADKGVMSEAALVIEFPAYAAKAHATVKAPEDRNTIWTGLLDTLGSIISIRPLNRVEGSDVDATLRRAELRLNQGDLSGAMTHIDALPTPAQRALGLWLDQARARLLIDATTRRISESALKQLSATAPQTSAAAIPGGTL</sequence>
<reference evidence="4" key="2">
    <citation type="submission" date="2020-09" db="EMBL/GenBank/DDBJ databases">
        <authorList>
            <person name="Sun Q."/>
            <person name="Kim S."/>
        </authorList>
    </citation>
    <scope>NUCLEOTIDE SEQUENCE</scope>
    <source>
        <strain evidence="4">KCTC 32296</strain>
    </source>
</reference>
<comment type="caution">
    <text evidence="4">The sequence shown here is derived from an EMBL/GenBank/DDBJ whole genome shotgun (WGS) entry which is preliminary data.</text>
</comment>
<keyword evidence="5" id="KW-1185">Reference proteome</keyword>
<gene>
    <name evidence="4" type="ORF">GCM10011273_00600</name>
</gene>
<name>A0A918PQY1_9CAUL</name>
<evidence type="ECO:0000313" key="4">
    <source>
        <dbReference type="EMBL" id="GGZ19926.1"/>
    </source>
</evidence>
<feature type="region of interest" description="Disordered" evidence="2">
    <location>
        <begin position="1"/>
        <end position="22"/>
    </location>
</feature>
<evidence type="ECO:0000313" key="5">
    <source>
        <dbReference type="Proteomes" id="UP000662572"/>
    </source>
</evidence>
<dbReference type="AlphaFoldDB" id="A0A918PQY1"/>
<evidence type="ECO:0000256" key="3">
    <source>
        <dbReference type="SAM" id="Phobius"/>
    </source>
</evidence>
<feature type="region of interest" description="Disordered" evidence="2">
    <location>
        <begin position="90"/>
        <end position="113"/>
    </location>
</feature>
<feature type="coiled-coil region" evidence="1">
    <location>
        <begin position="122"/>
        <end position="149"/>
    </location>
</feature>
<reference evidence="4" key="1">
    <citation type="journal article" date="2014" name="Int. J. Syst. Evol. Microbiol.">
        <title>Complete genome sequence of Corynebacterium casei LMG S-19264T (=DSM 44701T), isolated from a smear-ripened cheese.</title>
        <authorList>
            <consortium name="US DOE Joint Genome Institute (JGI-PGF)"/>
            <person name="Walter F."/>
            <person name="Albersmeier A."/>
            <person name="Kalinowski J."/>
            <person name="Ruckert C."/>
        </authorList>
    </citation>
    <scope>NUCLEOTIDE SEQUENCE</scope>
    <source>
        <strain evidence="4">KCTC 32296</strain>
    </source>
</reference>
<dbReference type="Proteomes" id="UP000662572">
    <property type="component" value="Unassembled WGS sequence"/>
</dbReference>
<feature type="transmembrane region" description="Helical" evidence="3">
    <location>
        <begin position="37"/>
        <end position="60"/>
    </location>
</feature>
<keyword evidence="1" id="KW-0175">Coiled coil</keyword>
<organism evidence="4 5">
    <name type="scientific">Asticcacaulis endophyticus</name>
    <dbReference type="NCBI Taxonomy" id="1395890"/>
    <lineage>
        <taxon>Bacteria</taxon>
        <taxon>Pseudomonadati</taxon>
        <taxon>Pseudomonadota</taxon>
        <taxon>Alphaproteobacteria</taxon>
        <taxon>Caulobacterales</taxon>
        <taxon>Caulobacteraceae</taxon>
        <taxon>Asticcacaulis</taxon>
    </lineage>
</organism>
<evidence type="ECO:0000256" key="1">
    <source>
        <dbReference type="SAM" id="Coils"/>
    </source>
</evidence>